<dbReference type="Proteomes" id="UP000815325">
    <property type="component" value="Unassembled WGS sequence"/>
</dbReference>
<dbReference type="Gene3D" id="1.25.40.10">
    <property type="entry name" value="Tetratricopeptide repeat domain"/>
    <property type="match status" value="1"/>
</dbReference>
<accession>A0ABQ7H6Q9</accession>
<evidence type="ECO:0000256" key="1">
    <source>
        <dbReference type="SAM" id="MobiDB-lite"/>
    </source>
</evidence>
<feature type="compositionally biased region" description="Basic and acidic residues" evidence="1">
    <location>
        <begin position="174"/>
        <end position="191"/>
    </location>
</feature>
<comment type="caution">
    <text evidence="2">The sequence shown here is derived from an EMBL/GenBank/DDBJ whole genome shotgun (WGS) entry which is preliminary data.</text>
</comment>
<evidence type="ECO:0000313" key="2">
    <source>
        <dbReference type="EMBL" id="KAF5842543.1"/>
    </source>
</evidence>
<feature type="region of interest" description="Disordered" evidence="1">
    <location>
        <begin position="171"/>
        <end position="191"/>
    </location>
</feature>
<keyword evidence="3" id="KW-1185">Reference proteome</keyword>
<dbReference type="InterPro" id="IPR011990">
    <property type="entry name" value="TPR-like_helical_dom_sf"/>
</dbReference>
<sequence length="191" mass="21415">MPEQVWSAMQAAGVAPDTGTFLALARMEGLRGDPDASLNWVKTSLSKGMSMQLRMVHPALVGYCIHRNSAAALQLDAFLTEQVISWEKRNSWKSYKGRSLWRKDRGRSVNLSECCNLAAVDVSPAERVSGVLRNSGIAQAWLLDDTLQRQEHKLQRQPRKRPPVKMVAASLFISEKRSSSRRSQGQEREHA</sequence>
<organism evidence="2 3">
    <name type="scientific">Dunaliella salina</name>
    <name type="common">Green alga</name>
    <name type="synonym">Protococcus salinus</name>
    <dbReference type="NCBI Taxonomy" id="3046"/>
    <lineage>
        <taxon>Eukaryota</taxon>
        <taxon>Viridiplantae</taxon>
        <taxon>Chlorophyta</taxon>
        <taxon>core chlorophytes</taxon>
        <taxon>Chlorophyceae</taxon>
        <taxon>CS clade</taxon>
        <taxon>Chlamydomonadales</taxon>
        <taxon>Dunaliellaceae</taxon>
        <taxon>Dunaliella</taxon>
    </lineage>
</organism>
<protein>
    <submittedName>
        <fullName evidence="2">Uncharacterized protein</fullName>
    </submittedName>
</protein>
<name>A0ABQ7H6Q9_DUNSA</name>
<gene>
    <name evidence="2" type="ORF">DUNSADRAFT_6393</name>
</gene>
<proteinExistence type="predicted"/>
<evidence type="ECO:0000313" key="3">
    <source>
        <dbReference type="Proteomes" id="UP000815325"/>
    </source>
</evidence>
<dbReference type="EMBL" id="MU069459">
    <property type="protein sequence ID" value="KAF5842543.1"/>
    <property type="molecule type" value="Genomic_DNA"/>
</dbReference>
<reference evidence="2" key="1">
    <citation type="submission" date="2017-08" db="EMBL/GenBank/DDBJ databases">
        <authorList>
            <person name="Polle J.E."/>
            <person name="Barry K."/>
            <person name="Cushman J."/>
            <person name="Schmutz J."/>
            <person name="Tran D."/>
            <person name="Hathwaick L.T."/>
            <person name="Yim W.C."/>
            <person name="Jenkins J."/>
            <person name="Mckie-Krisberg Z.M."/>
            <person name="Prochnik S."/>
            <person name="Lindquist E."/>
            <person name="Dockter R.B."/>
            <person name="Adam C."/>
            <person name="Molina H."/>
            <person name="Bunkerborg J."/>
            <person name="Jin E."/>
            <person name="Buchheim M."/>
            <person name="Magnuson J."/>
        </authorList>
    </citation>
    <scope>NUCLEOTIDE SEQUENCE</scope>
    <source>
        <strain evidence="2">CCAP 19/18</strain>
    </source>
</reference>